<feature type="domain" description="Phage terminase large subunit C-terminal" evidence="2">
    <location>
        <begin position="270"/>
        <end position="424"/>
    </location>
</feature>
<dbReference type="NCBIfam" id="TIGR01547">
    <property type="entry name" value="phage_term_2"/>
    <property type="match status" value="1"/>
</dbReference>
<dbReference type="InterPro" id="IPR052380">
    <property type="entry name" value="Viral_DNA_packaging_terminase"/>
</dbReference>
<name>A0A8S5PB18_9CAUD</name>
<proteinExistence type="predicted"/>
<dbReference type="Gene3D" id="3.40.50.300">
    <property type="entry name" value="P-loop containing nucleotide triphosphate hydrolases"/>
    <property type="match status" value="1"/>
</dbReference>
<evidence type="ECO:0000313" key="3">
    <source>
        <dbReference type="EMBL" id="DAE03651.1"/>
    </source>
</evidence>
<reference evidence="3" key="1">
    <citation type="journal article" date="2021" name="Proc. Natl. Acad. Sci. U.S.A.">
        <title>A Catalog of Tens of Thousands of Viruses from Human Metagenomes Reveals Hidden Associations with Chronic Diseases.</title>
        <authorList>
            <person name="Tisza M.J."/>
            <person name="Buck C.B."/>
        </authorList>
    </citation>
    <scope>NUCLEOTIDE SEQUENCE</scope>
    <source>
        <strain evidence="3">CtMYJ33</strain>
    </source>
</reference>
<evidence type="ECO:0000259" key="1">
    <source>
        <dbReference type="Pfam" id="PF04466"/>
    </source>
</evidence>
<dbReference type="InterPro" id="IPR035412">
    <property type="entry name" value="Terminase_L_N"/>
</dbReference>
<accession>A0A8S5PB18</accession>
<dbReference type="Pfam" id="PF04466">
    <property type="entry name" value="Terminase_3"/>
    <property type="match status" value="1"/>
</dbReference>
<dbReference type="PANTHER" id="PTHR39184:SF1">
    <property type="entry name" value="PBSX PHAGE TERMINASE LARGE SUBUNIT"/>
    <property type="match status" value="1"/>
</dbReference>
<dbReference type="Pfam" id="PF17288">
    <property type="entry name" value="Terminase_3C"/>
    <property type="match status" value="1"/>
</dbReference>
<dbReference type="EMBL" id="BK015370">
    <property type="protein sequence ID" value="DAE03651.1"/>
    <property type="molecule type" value="Genomic_DNA"/>
</dbReference>
<dbReference type="InterPro" id="IPR027417">
    <property type="entry name" value="P-loop_NTPase"/>
</dbReference>
<sequence length="449" mass="52285">MKIIKISDLIIPKFYPLFHDTKHIHHVITSGRAGTKSSYMGIKGIRTIVDDNPGSVVVLRKFHNKLKKTVFKECLRAITRLGYNKNEFKITVSPMQITYKKTGNTIYFTGNDSIDDTKGMIDEDRPIVLVLIDELTEFFDKGEGEDELQNIEATFIRGNDEDFVIEYYFNPPKNPKAPIMEWCEKMERRPDTKHVHVDYRDVPVNWLGKKLIESAEILKTIDEVMYNWLWLGLCTGIDELIYYMFNESIHVKECTQDDCKNMEYCYIGVDYGQMNATTYEAFGIDYQNKCIRGIDEYYYSGRETGKQKSPSDYALDFRKFKESLEEQGLTIRYVFIDPSAKGLAEEIKKQCPDVMIKDAKNDVSLGISRVQKVLSLCAIFISPKQKNLIKEMYLYEYDEDSIEKGKEIPVKQNDHCMDALRYLIMGIWKLIKAMIPILKELEKEDDNDR</sequence>
<dbReference type="InterPro" id="IPR006437">
    <property type="entry name" value="Phage_terminase_lsu"/>
</dbReference>
<organism evidence="3">
    <name type="scientific">Siphoviridae sp. ctMYJ33</name>
    <dbReference type="NCBI Taxonomy" id="2825461"/>
    <lineage>
        <taxon>Viruses</taxon>
        <taxon>Duplodnaviria</taxon>
        <taxon>Heunggongvirae</taxon>
        <taxon>Uroviricota</taxon>
        <taxon>Caudoviricetes</taxon>
    </lineage>
</organism>
<protein>
    <submittedName>
        <fullName evidence="3">Large terminase</fullName>
    </submittedName>
</protein>
<dbReference type="PANTHER" id="PTHR39184">
    <property type="match status" value="1"/>
</dbReference>
<dbReference type="InterPro" id="IPR035413">
    <property type="entry name" value="Terminase_L_C"/>
</dbReference>
<feature type="domain" description="Phage terminase large subunit N-terminal" evidence="1">
    <location>
        <begin position="23"/>
        <end position="232"/>
    </location>
</feature>
<dbReference type="Gene3D" id="3.30.420.280">
    <property type="match status" value="1"/>
</dbReference>
<evidence type="ECO:0000259" key="2">
    <source>
        <dbReference type="Pfam" id="PF17288"/>
    </source>
</evidence>